<dbReference type="Gene3D" id="3.30.70.270">
    <property type="match status" value="1"/>
</dbReference>
<dbReference type="InterPro" id="IPR043502">
    <property type="entry name" value="DNA/RNA_pol_sf"/>
</dbReference>
<organism evidence="1 2">
    <name type="scientific">Scylla paramamosain</name>
    <name type="common">Mud crab</name>
    <dbReference type="NCBI Taxonomy" id="85552"/>
    <lineage>
        <taxon>Eukaryota</taxon>
        <taxon>Metazoa</taxon>
        <taxon>Ecdysozoa</taxon>
        <taxon>Arthropoda</taxon>
        <taxon>Crustacea</taxon>
        <taxon>Multicrustacea</taxon>
        <taxon>Malacostraca</taxon>
        <taxon>Eumalacostraca</taxon>
        <taxon>Eucarida</taxon>
        <taxon>Decapoda</taxon>
        <taxon>Pleocyemata</taxon>
        <taxon>Brachyura</taxon>
        <taxon>Eubrachyura</taxon>
        <taxon>Portunoidea</taxon>
        <taxon>Portunidae</taxon>
        <taxon>Portuninae</taxon>
        <taxon>Scylla</taxon>
    </lineage>
</organism>
<dbReference type="GO" id="GO:0071897">
    <property type="term" value="P:DNA biosynthetic process"/>
    <property type="evidence" value="ECO:0007669"/>
    <property type="project" value="UniProtKB-ARBA"/>
</dbReference>
<gene>
    <name evidence="1" type="ORF">O3P69_004706</name>
</gene>
<protein>
    <submittedName>
        <fullName evidence="1">Uncharacterized protein</fullName>
    </submittedName>
</protein>
<keyword evidence="2" id="KW-1185">Reference proteome</keyword>
<dbReference type="Proteomes" id="UP001487740">
    <property type="component" value="Unassembled WGS sequence"/>
</dbReference>
<dbReference type="AlphaFoldDB" id="A0AAW0UBK0"/>
<dbReference type="EMBL" id="JARAKH010000014">
    <property type="protein sequence ID" value="KAK8397171.1"/>
    <property type="molecule type" value="Genomic_DNA"/>
</dbReference>
<dbReference type="PANTHER" id="PTHR24559:SF444">
    <property type="entry name" value="REVERSE TRANSCRIPTASE DOMAIN-CONTAINING PROTEIN"/>
    <property type="match status" value="1"/>
</dbReference>
<name>A0AAW0UBK0_SCYPA</name>
<dbReference type="Gene3D" id="3.10.10.10">
    <property type="entry name" value="HIV Type 1 Reverse Transcriptase, subunit A, domain 1"/>
    <property type="match status" value="1"/>
</dbReference>
<dbReference type="InterPro" id="IPR053134">
    <property type="entry name" value="RNA-dir_DNA_polymerase"/>
</dbReference>
<dbReference type="SUPFAM" id="SSF56672">
    <property type="entry name" value="DNA/RNA polymerases"/>
    <property type="match status" value="1"/>
</dbReference>
<evidence type="ECO:0000313" key="1">
    <source>
        <dbReference type="EMBL" id="KAK8397171.1"/>
    </source>
</evidence>
<dbReference type="PANTHER" id="PTHR24559">
    <property type="entry name" value="TRANSPOSON TY3-I GAG-POL POLYPROTEIN"/>
    <property type="match status" value="1"/>
</dbReference>
<reference evidence="1 2" key="1">
    <citation type="submission" date="2023-03" db="EMBL/GenBank/DDBJ databases">
        <title>High-quality genome of Scylla paramamosain provides insights in environmental adaptation.</title>
        <authorList>
            <person name="Zhang L."/>
        </authorList>
    </citation>
    <scope>NUCLEOTIDE SEQUENCE [LARGE SCALE GENOMIC DNA]</scope>
    <source>
        <strain evidence="1">LZ_2023a</strain>
        <tissue evidence="1">Muscle</tissue>
    </source>
</reference>
<sequence>MRVAPGRGSTAQVWARQPDDYAAVVATQEPPMLTAGILQTAPPAHLRSAPSPRIPRIGNRTEHQQYRTVPSVTTVSENTVEAGVHASRGYMRTLDGSHVKSVPLVPSSLALVSKNGRAKAATAVVIVKLKCDVTISPRTEEMKFQAVFYTGSTLPLVRVGVEHAVRPLAPQASPLASRPRRLSPLAETEVWGEEIRKFQEMNVIRKSCSPWAAPTVCARRQDGSLRLTIDYRKLNKVSSSVTLHLLPVIEGLLGRLGTPRYFSILGAKAGCHQLPMDEEDSAVYVSVVLCGHYELAGRTPLGLKGLFFISAYDVHYSRGM</sequence>
<dbReference type="InterPro" id="IPR043128">
    <property type="entry name" value="Rev_trsase/Diguanyl_cyclase"/>
</dbReference>
<proteinExistence type="predicted"/>
<comment type="caution">
    <text evidence="1">The sequence shown here is derived from an EMBL/GenBank/DDBJ whole genome shotgun (WGS) entry which is preliminary data.</text>
</comment>
<evidence type="ECO:0000313" key="2">
    <source>
        <dbReference type="Proteomes" id="UP001487740"/>
    </source>
</evidence>
<accession>A0AAW0UBK0</accession>